<protein>
    <recommendedName>
        <fullName evidence="4">F-box domain-containing protein</fullName>
    </recommendedName>
</protein>
<dbReference type="EMBL" id="JAPVEB010000002">
    <property type="protein sequence ID" value="KAJ5275213.1"/>
    <property type="molecule type" value="Genomic_DNA"/>
</dbReference>
<feature type="region of interest" description="Disordered" evidence="1">
    <location>
        <begin position="1"/>
        <end position="31"/>
    </location>
</feature>
<evidence type="ECO:0000313" key="3">
    <source>
        <dbReference type="Proteomes" id="UP001220256"/>
    </source>
</evidence>
<proteinExistence type="predicted"/>
<sequence length="555" mass="62641">MDPSETQSPPSSRLSTMVLSSSPSDPLAVMASNCSPSEQLAAMILNSSPAQQVPPDASRDAPRDAPTKAPSSRASLFGNGRPSRNPPLVESPSSSPTPSPPGTPSPLDRRPSNKLNRSPSRAHRVDALSDQTSGDFPYLAREPSLPYEAWENVFYAMLATYSYEEYDFTYGDVFEQPETKKTLSTLRLVNRIWNRIATPLLFRNIQAVVGYSAGRPLDSILRISESPYALYVRDVRFGFVGSWLPGLDYDRYIDDLAAGALPILISRFQNIQTLRLQTPTVIDTFSEEGQLKPAMLAKLTNALVHTLRLVSVPILKCLHISMPTTAEFARFFESNSYTGGFTNIFGQLEELHITINDSTGPDGRRDPKWPRSVIKTKYPPDRFAPYLIQLIAYARRIQVFSLDARTWFDVSDLEAESFTKLKSFRLEGVRINHKTLRQIFIEARDTLHRIQLVHVRLMSGTWQEVFDHSALPPKDLSWLYVHGCGYSMTGASARYMGSTFSRYPTALWTRYAPDWLAITHWRTVVNTNRQRRSLPICPYCYYPSIEPILRDLESN</sequence>
<dbReference type="Proteomes" id="UP001220256">
    <property type="component" value="Unassembled WGS sequence"/>
</dbReference>
<accession>A0ABQ8WR94</accession>
<feature type="compositionally biased region" description="Basic and acidic residues" evidence="1">
    <location>
        <begin position="57"/>
        <end position="66"/>
    </location>
</feature>
<reference evidence="2 3" key="1">
    <citation type="journal article" date="2023" name="IMA Fungus">
        <title>Comparative genomic study of the Penicillium genus elucidates a diverse pangenome and 15 lateral gene transfer events.</title>
        <authorList>
            <person name="Petersen C."/>
            <person name="Sorensen T."/>
            <person name="Nielsen M.R."/>
            <person name="Sondergaard T.E."/>
            <person name="Sorensen J.L."/>
            <person name="Fitzpatrick D.A."/>
            <person name="Frisvad J.C."/>
            <person name="Nielsen K.L."/>
        </authorList>
    </citation>
    <scope>NUCLEOTIDE SEQUENCE [LARGE SCALE GENOMIC DNA]</scope>
    <source>
        <strain evidence="2 3">IBT 3361</strain>
    </source>
</reference>
<keyword evidence="3" id="KW-1185">Reference proteome</keyword>
<name>A0ABQ8WR94_PENCH</name>
<gene>
    <name evidence="2" type="ORF">N7505_003758</name>
</gene>
<evidence type="ECO:0000256" key="1">
    <source>
        <dbReference type="SAM" id="MobiDB-lite"/>
    </source>
</evidence>
<evidence type="ECO:0000313" key="2">
    <source>
        <dbReference type="EMBL" id="KAJ5275213.1"/>
    </source>
</evidence>
<feature type="compositionally biased region" description="Pro residues" evidence="1">
    <location>
        <begin position="95"/>
        <end position="104"/>
    </location>
</feature>
<evidence type="ECO:0008006" key="4">
    <source>
        <dbReference type="Google" id="ProtNLM"/>
    </source>
</evidence>
<feature type="compositionally biased region" description="Low complexity" evidence="1">
    <location>
        <begin position="10"/>
        <end position="24"/>
    </location>
</feature>
<feature type="region of interest" description="Disordered" evidence="1">
    <location>
        <begin position="43"/>
        <end position="133"/>
    </location>
</feature>
<comment type="caution">
    <text evidence="2">The sequence shown here is derived from an EMBL/GenBank/DDBJ whole genome shotgun (WGS) entry which is preliminary data.</text>
</comment>
<organism evidence="2 3">
    <name type="scientific">Penicillium chrysogenum</name>
    <name type="common">Penicillium notatum</name>
    <dbReference type="NCBI Taxonomy" id="5076"/>
    <lineage>
        <taxon>Eukaryota</taxon>
        <taxon>Fungi</taxon>
        <taxon>Dikarya</taxon>
        <taxon>Ascomycota</taxon>
        <taxon>Pezizomycotina</taxon>
        <taxon>Eurotiomycetes</taxon>
        <taxon>Eurotiomycetidae</taxon>
        <taxon>Eurotiales</taxon>
        <taxon>Aspergillaceae</taxon>
        <taxon>Penicillium</taxon>
        <taxon>Penicillium chrysogenum species complex</taxon>
    </lineage>
</organism>